<feature type="compositionally biased region" description="Basic and acidic residues" evidence="1">
    <location>
        <begin position="23"/>
        <end position="66"/>
    </location>
</feature>
<organism evidence="2 3">
    <name type="scientific">Pristionchus entomophagus</name>
    <dbReference type="NCBI Taxonomy" id="358040"/>
    <lineage>
        <taxon>Eukaryota</taxon>
        <taxon>Metazoa</taxon>
        <taxon>Ecdysozoa</taxon>
        <taxon>Nematoda</taxon>
        <taxon>Chromadorea</taxon>
        <taxon>Rhabditida</taxon>
        <taxon>Rhabditina</taxon>
        <taxon>Diplogasteromorpha</taxon>
        <taxon>Diplogasteroidea</taxon>
        <taxon>Neodiplogasteridae</taxon>
        <taxon>Pristionchus</taxon>
    </lineage>
</organism>
<dbReference type="AlphaFoldDB" id="A0AAV5SZD5"/>
<comment type="caution">
    <text evidence="2">The sequence shown here is derived from an EMBL/GenBank/DDBJ whole genome shotgun (WGS) entry which is preliminary data.</text>
</comment>
<name>A0AAV5SZD5_9BILA</name>
<accession>A0AAV5SZD5</accession>
<evidence type="ECO:0000313" key="3">
    <source>
        <dbReference type="Proteomes" id="UP001432027"/>
    </source>
</evidence>
<keyword evidence="3" id="KW-1185">Reference proteome</keyword>
<feature type="region of interest" description="Disordered" evidence="1">
    <location>
        <begin position="1"/>
        <end position="72"/>
    </location>
</feature>
<feature type="non-terminal residue" evidence="2">
    <location>
        <position position="1"/>
    </location>
</feature>
<proteinExistence type="predicted"/>
<feature type="compositionally biased region" description="Basic and acidic residues" evidence="1">
    <location>
        <begin position="1"/>
        <end position="10"/>
    </location>
</feature>
<dbReference type="EMBL" id="BTSX01000003">
    <property type="protein sequence ID" value="GMS88120.1"/>
    <property type="molecule type" value="Genomic_DNA"/>
</dbReference>
<dbReference type="Proteomes" id="UP001432027">
    <property type="component" value="Unassembled WGS sequence"/>
</dbReference>
<protein>
    <submittedName>
        <fullName evidence="2">Uncharacterized protein</fullName>
    </submittedName>
</protein>
<evidence type="ECO:0000256" key="1">
    <source>
        <dbReference type="SAM" id="MobiDB-lite"/>
    </source>
</evidence>
<evidence type="ECO:0000313" key="2">
    <source>
        <dbReference type="EMBL" id="GMS88120.1"/>
    </source>
</evidence>
<feature type="non-terminal residue" evidence="2">
    <location>
        <position position="72"/>
    </location>
</feature>
<sequence>SSEPKKKKEFNPTWLRGTGGGRGGDRMPYKGRQSEQHRKEGASRIERRMAKLGLKETKEIEDKANGTDETDS</sequence>
<reference evidence="2" key="1">
    <citation type="submission" date="2023-10" db="EMBL/GenBank/DDBJ databases">
        <title>Genome assembly of Pristionchus species.</title>
        <authorList>
            <person name="Yoshida K."/>
            <person name="Sommer R.J."/>
        </authorList>
    </citation>
    <scope>NUCLEOTIDE SEQUENCE</scope>
    <source>
        <strain evidence="2">RS0144</strain>
    </source>
</reference>
<gene>
    <name evidence="2" type="ORF">PENTCL1PPCAC_10295</name>
</gene>